<protein>
    <submittedName>
        <fullName evidence="4">Toprim domain-containing protein</fullName>
    </submittedName>
</protein>
<dbReference type="SMART" id="SM00493">
    <property type="entry name" value="TOPRIM"/>
    <property type="match status" value="1"/>
</dbReference>
<dbReference type="Pfam" id="PF13155">
    <property type="entry name" value="Toprim_2"/>
    <property type="match status" value="1"/>
</dbReference>
<feature type="region of interest" description="Disordered" evidence="1">
    <location>
        <begin position="486"/>
        <end position="513"/>
    </location>
</feature>
<organism evidence="4 5">
    <name type="scientific">Methylobacterium marchantiae</name>
    <dbReference type="NCBI Taxonomy" id="600331"/>
    <lineage>
        <taxon>Bacteria</taxon>
        <taxon>Pseudomonadati</taxon>
        <taxon>Pseudomonadota</taxon>
        <taxon>Alphaproteobacteria</taxon>
        <taxon>Hyphomicrobiales</taxon>
        <taxon>Methylobacteriaceae</taxon>
        <taxon>Methylobacterium</taxon>
    </lineage>
</organism>
<feature type="domain" description="Toprim" evidence="2">
    <location>
        <begin position="94"/>
        <end position="178"/>
    </location>
</feature>
<dbReference type="InterPro" id="IPR007694">
    <property type="entry name" value="DNA_helicase_DnaB-like_C"/>
</dbReference>
<dbReference type="PANTHER" id="PTHR12873:SF0">
    <property type="entry name" value="TWINKLE MTDNA HELICASE"/>
    <property type="match status" value="1"/>
</dbReference>
<dbReference type="PROSITE" id="PS50880">
    <property type="entry name" value="TOPRIM"/>
    <property type="match status" value="1"/>
</dbReference>
<dbReference type="InterPro" id="IPR034154">
    <property type="entry name" value="TOPRIM_DnaG/twinkle"/>
</dbReference>
<evidence type="ECO:0000313" key="5">
    <source>
        <dbReference type="Proteomes" id="UP001597176"/>
    </source>
</evidence>
<dbReference type="InterPro" id="IPR048774">
    <property type="entry name" value="Helic-prim_T7_N"/>
</dbReference>
<dbReference type="Gene3D" id="3.40.50.300">
    <property type="entry name" value="P-loop containing nucleotide triphosphate hydrolases"/>
    <property type="match status" value="1"/>
</dbReference>
<keyword evidence="5" id="KW-1185">Reference proteome</keyword>
<dbReference type="SUPFAM" id="SSF56731">
    <property type="entry name" value="DNA primase core"/>
    <property type="match status" value="1"/>
</dbReference>
<gene>
    <name evidence="4" type="ORF">ACFQ4G_17960</name>
</gene>
<dbReference type="Gene3D" id="2.20.25.180">
    <property type="match status" value="1"/>
</dbReference>
<dbReference type="CDD" id="cd01029">
    <property type="entry name" value="TOPRIM_primases"/>
    <property type="match status" value="1"/>
</dbReference>
<dbReference type="PROSITE" id="PS51199">
    <property type="entry name" value="SF4_HELICASE"/>
    <property type="match status" value="1"/>
</dbReference>
<dbReference type="InterPro" id="IPR006171">
    <property type="entry name" value="TOPRIM_dom"/>
</dbReference>
<evidence type="ECO:0000256" key="1">
    <source>
        <dbReference type="SAM" id="MobiDB-lite"/>
    </source>
</evidence>
<evidence type="ECO:0000313" key="4">
    <source>
        <dbReference type="EMBL" id="MFD1303460.1"/>
    </source>
</evidence>
<sequence length="513" mass="56347">MPSDLLKSDQGAFDRLTKRGLESATLRRFGYFQAGFKGEKVHVAPYFDMDGEPAGQKLRSASKDFMVLKAHDNAPSIGDCQLFGRHVFGDRFDRKVVVTEGEIDAMSVAQADDFKYAVVSVPTGAKGAAKALKANYLWLDRFQEIILWFDNDEPGQAAVEECAKLFKVGKVRVAKGPEGTKDASDLLQAGRPGDITTTIYTATSWRPSGVKNAADLGSDVTAPKEDQANSWAYDWPWAPVQEILGPIKPGQVVYHVAGTGIGKSAGLAEIAYDLVMKQEARIAWMGFEDSRRDSQLRLLTVHTSKRLDLDQDPDEDMLRYHGEVFGTRRVELFDPESAEWTVDAILGYVRYCAKALDCQVIFIDPLSFIVAGLDASVDERRALDRVSMDLAAIAKQLQVHLQVSHHLTRPDGVSHEEGAPTSLKQVRGSGGIANFASTVIGHERNQQAEGEAQLITQLRSLKNRPRSRTGPMVALKYNLDTGRLKITHEPFPGPNKGGSDKGGRGTFPPANEY</sequence>
<dbReference type="Gene3D" id="3.40.1360.10">
    <property type="match status" value="1"/>
</dbReference>
<feature type="domain" description="SF4 helicase" evidence="3">
    <location>
        <begin position="226"/>
        <end position="491"/>
    </location>
</feature>
<dbReference type="PANTHER" id="PTHR12873">
    <property type="entry name" value="T7-LIKE MITOCHONDRIAL DNA HELICASE"/>
    <property type="match status" value="1"/>
</dbReference>
<dbReference type="SUPFAM" id="SSF52540">
    <property type="entry name" value="P-loop containing nucleoside triphosphate hydrolases"/>
    <property type="match status" value="1"/>
</dbReference>
<reference evidence="5" key="1">
    <citation type="journal article" date="2019" name="Int. J. Syst. Evol. Microbiol.">
        <title>The Global Catalogue of Microorganisms (GCM) 10K type strain sequencing project: providing services to taxonomists for standard genome sequencing and annotation.</title>
        <authorList>
            <consortium name="The Broad Institute Genomics Platform"/>
            <consortium name="The Broad Institute Genome Sequencing Center for Infectious Disease"/>
            <person name="Wu L."/>
            <person name="Ma J."/>
        </authorList>
    </citation>
    <scope>NUCLEOTIDE SEQUENCE [LARGE SCALE GENOMIC DNA]</scope>
    <source>
        <strain evidence="5">CCUG 56108</strain>
    </source>
</reference>
<dbReference type="EMBL" id="JBHTND010000030">
    <property type="protein sequence ID" value="MFD1303460.1"/>
    <property type="molecule type" value="Genomic_DNA"/>
</dbReference>
<dbReference type="InterPro" id="IPR027032">
    <property type="entry name" value="Twinkle-like"/>
</dbReference>
<comment type="caution">
    <text evidence="4">The sequence shown here is derived from an EMBL/GenBank/DDBJ whole genome shotgun (WGS) entry which is preliminary data.</text>
</comment>
<dbReference type="Pfam" id="PF03796">
    <property type="entry name" value="DnaB_C"/>
    <property type="match status" value="1"/>
</dbReference>
<evidence type="ECO:0000259" key="3">
    <source>
        <dbReference type="PROSITE" id="PS51199"/>
    </source>
</evidence>
<proteinExistence type="predicted"/>
<dbReference type="InterPro" id="IPR027417">
    <property type="entry name" value="P-loop_NTPase"/>
</dbReference>
<name>A0ABW3X3S9_9HYPH</name>
<dbReference type="RefSeq" id="WP_238208573.1">
    <property type="nucleotide sequence ID" value="NZ_JBHTND010000030.1"/>
</dbReference>
<evidence type="ECO:0000259" key="2">
    <source>
        <dbReference type="PROSITE" id="PS50880"/>
    </source>
</evidence>
<dbReference type="Pfam" id="PF21268">
    <property type="entry name" value="Helic-prim_T7_N"/>
    <property type="match status" value="1"/>
</dbReference>
<dbReference type="Proteomes" id="UP001597176">
    <property type="component" value="Unassembled WGS sequence"/>
</dbReference>
<dbReference type="CDD" id="cd19483">
    <property type="entry name" value="RecA-like_Gp4D_helicase"/>
    <property type="match status" value="1"/>
</dbReference>
<accession>A0ABW3X3S9</accession>